<sequence length="413" mass="43939">MQNRVIMKTHSLIKLLLFSTLTAFASFPIIAQETGQTPVLIHAARVFDGNNMRANTSVLVIGGVVAQIDAREAFKFSSAKVIDLGDATLLPGFIELHAHLAFQHIPADTVLKHGITTIRDVGGPLHPPYGGDGSLRVLTSGPIITAPGGYPIPELGAENIAIAVATEQQAREAVRTLVNGGAVVIKVALEPGGEAGAPWSSHHHADSGPHRKTSHSKKPWPLLSEHIVKAIVDEAHQQGRKVTAHIGEAKGAKIAIDAGIDEWAHVPCDIIPETLLKKAVSQQIKTITTLDTLSKCTGAARNARAFAALGGELLYGAEIAHPDIPWGIDAQELMAMMHLANMQPIEALRSATSKSGRYLNRPLLGTLQPGAPADMIAVQGDPVHSFKILEYPDLVMSGGKVVINNFDRSVNMP</sequence>
<dbReference type="EMBL" id="PTIZ01000004">
    <property type="protein sequence ID" value="PPK76160.1"/>
    <property type="molecule type" value="Genomic_DNA"/>
</dbReference>
<dbReference type="AlphaFoldDB" id="A0A2S6HFD7"/>
<dbReference type="PANTHER" id="PTHR43135">
    <property type="entry name" value="ALPHA-D-RIBOSE 1-METHYLPHOSPHONATE 5-TRIPHOSPHATE DIPHOSPHATASE"/>
    <property type="match status" value="1"/>
</dbReference>
<dbReference type="InterPro" id="IPR011059">
    <property type="entry name" value="Metal-dep_hydrolase_composite"/>
</dbReference>
<evidence type="ECO:0000256" key="2">
    <source>
        <dbReference type="SAM" id="SignalP"/>
    </source>
</evidence>
<gene>
    <name evidence="4" type="ORF">B0F87_104252</name>
</gene>
<evidence type="ECO:0000259" key="3">
    <source>
        <dbReference type="Pfam" id="PF01979"/>
    </source>
</evidence>
<reference evidence="4 5" key="1">
    <citation type="submission" date="2018-02" db="EMBL/GenBank/DDBJ databases">
        <title>Subsurface microbial communities from deep shales in Ohio and West Virginia, USA.</title>
        <authorList>
            <person name="Wrighton K."/>
        </authorList>
    </citation>
    <scope>NUCLEOTIDE SEQUENCE [LARGE SCALE GENOMIC DNA]</scope>
    <source>
        <strain evidence="4 5">OWC-DMM</strain>
    </source>
</reference>
<dbReference type="Gene3D" id="3.20.20.140">
    <property type="entry name" value="Metal-dependent hydrolases"/>
    <property type="match status" value="1"/>
</dbReference>
<feature type="signal peptide" evidence="2">
    <location>
        <begin position="1"/>
        <end position="25"/>
    </location>
</feature>
<accession>A0A2S6HFD7</accession>
<feature type="domain" description="Amidohydrolase-related" evidence="3">
    <location>
        <begin position="88"/>
        <end position="402"/>
    </location>
</feature>
<keyword evidence="4" id="KW-0378">Hydrolase</keyword>
<dbReference type="GO" id="GO:0016810">
    <property type="term" value="F:hydrolase activity, acting on carbon-nitrogen (but not peptide) bonds"/>
    <property type="evidence" value="ECO:0007669"/>
    <property type="project" value="InterPro"/>
</dbReference>
<name>A0A2S6HFD7_9GAMM</name>
<dbReference type="SUPFAM" id="SSF51556">
    <property type="entry name" value="Metallo-dependent hydrolases"/>
    <property type="match status" value="1"/>
</dbReference>
<dbReference type="Gene3D" id="2.30.40.10">
    <property type="entry name" value="Urease, subunit C, domain 1"/>
    <property type="match status" value="1"/>
</dbReference>
<proteinExistence type="predicted"/>
<evidence type="ECO:0000313" key="4">
    <source>
        <dbReference type="EMBL" id="PPK76160.1"/>
    </source>
</evidence>
<dbReference type="InterPro" id="IPR051781">
    <property type="entry name" value="Metallo-dep_Hydrolase"/>
</dbReference>
<evidence type="ECO:0000256" key="1">
    <source>
        <dbReference type="SAM" id="MobiDB-lite"/>
    </source>
</evidence>
<dbReference type="Pfam" id="PF01979">
    <property type="entry name" value="Amidohydro_1"/>
    <property type="match status" value="1"/>
</dbReference>
<dbReference type="PANTHER" id="PTHR43135:SF3">
    <property type="entry name" value="ALPHA-D-RIBOSE 1-METHYLPHOSPHONATE 5-TRIPHOSPHATE DIPHOSPHATASE"/>
    <property type="match status" value="1"/>
</dbReference>
<feature type="chain" id="PRO_5015391840" evidence="2">
    <location>
        <begin position="26"/>
        <end position="413"/>
    </location>
</feature>
<dbReference type="SUPFAM" id="SSF51338">
    <property type="entry name" value="Composite domain of metallo-dependent hydrolases"/>
    <property type="match status" value="1"/>
</dbReference>
<organism evidence="4 5">
    <name type="scientific">Methylobacter tundripaludum</name>
    <dbReference type="NCBI Taxonomy" id="173365"/>
    <lineage>
        <taxon>Bacteria</taxon>
        <taxon>Pseudomonadati</taxon>
        <taxon>Pseudomonadota</taxon>
        <taxon>Gammaproteobacteria</taxon>
        <taxon>Methylococcales</taxon>
        <taxon>Methylococcaceae</taxon>
        <taxon>Methylobacter</taxon>
    </lineage>
</organism>
<dbReference type="InterPro" id="IPR006680">
    <property type="entry name" value="Amidohydro-rel"/>
</dbReference>
<comment type="caution">
    <text evidence="4">The sequence shown here is derived from an EMBL/GenBank/DDBJ whole genome shotgun (WGS) entry which is preliminary data.</text>
</comment>
<evidence type="ECO:0000313" key="5">
    <source>
        <dbReference type="Proteomes" id="UP000240010"/>
    </source>
</evidence>
<feature type="region of interest" description="Disordered" evidence="1">
    <location>
        <begin position="195"/>
        <end position="218"/>
    </location>
</feature>
<keyword evidence="2" id="KW-0732">Signal</keyword>
<protein>
    <submittedName>
        <fullName evidence="4">Imidazolonepropionase-like amidohydrolase</fullName>
    </submittedName>
</protein>
<dbReference type="InterPro" id="IPR032466">
    <property type="entry name" value="Metal_Hydrolase"/>
</dbReference>
<dbReference type="Proteomes" id="UP000240010">
    <property type="component" value="Unassembled WGS sequence"/>
</dbReference>